<evidence type="ECO:0000313" key="3">
    <source>
        <dbReference type="WBParaSite" id="MhA1_Contig732.frz3.gene4"/>
    </source>
</evidence>
<feature type="domain" description="Fungal lipase-type" evidence="1">
    <location>
        <begin position="19"/>
        <end position="80"/>
    </location>
</feature>
<dbReference type="Proteomes" id="UP000095281">
    <property type="component" value="Unplaced"/>
</dbReference>
<evidence type="ECO:0000313" key="2">
    <source>
        <dbReference type="Proteomes" id="UP000095281"/>
    </source>
</evidence>
<organism evidence="2 3">
    <name type="scientific">Meloidogyne hapla</name>
    <name type="common">Root-knot nematode worm</name>
    <dbReference type="NCBI Taxonomy" id="6305"/>
    <lineage>
        <taxon>Eukaryota</taxon>
        <taxon>Metazoa</taxon>
        <taxon>Ecdysozoa</taxon>
        <taxon>Nematoda</taxon>
        <taxon>Chromadorea</taxon>
        <taxon>Rhabditida</taxon>
        <taxon>Tylenchina</taxon>
        <taxon>Tylenchomorpha</taxon>
        <taxon>Tylenchoidea</taxon>
        <taxon>Meloidogynidae</taxon>
        <taxon>Meloidogyninae</taxon>
        <taxon>Meloidogyne</taxon>
    </lineage>
</organism>
<dbReference type="WBParaSite" id="MhA1_Contig732.frz3.gene4">
    <property type="protein sequence ID" value="MhA1_Contig732.frz3.gene4"/>
    <property type="gene ID" value="MhA1_Contig732.frz3.gene4"/>
</dbReference>
<name>A0A1I8BX51_MELHA</name>
<dbReference type="InterPro" id="IPR002921">
    <property type="entry name" value="Fungal_lipase-type"/>
</dbReference>
<dbReference type="PANTHER" id="PTHR45908">
    <property type="entry name" value="PROTEIN CBG11750-RELATED"/>
    <property type="match status" value="1"/>
</dbReference>
<reference evidence="3" key="1">
    <citation type="submission" date="2016-11" db="UniProtKB">
        <authorList>
            <consortium name="WormBaseParasite"/>
        </authorList>
    </citation>
    <scope>IDENTIFICATION</scope>
</reference>
<dbReference type="Gene3D" id="3.40.50.1820">
    <property type="entry name" value="alpha/beta hydrolase"/>
    <property type="match status" value="1"/>
</dbReference>
<dbReference type="SUPFAM" id="SSF53474">
    <property type="entry name" value="alpha/beta-Hydrolases"/>
    <property type="match status" value="1"/>
</dbReference>
<sequence>MAAAAYGSVDDFVKCLSTLSGSYDITGHSIGGAIASIAAAKIASANVIDARQVKLVTFGQPRVGNKAWAAAMENATNAYCCKVNGFFGFPPHCNIFGCNCECEKCDEASDRACCHVEHIGFAQGVCSKKRKRSLQQKDLETLRVDYKKILT</sequence>
<evidence type="ECO:0000259" key="1">
    <source>
        <dbReference type="Pfam" id="PF01764"/>
    </source>
</evidence>
<dbReference type="AlphaFoldDB" id="A0A1I8BX51"/>
<dbReference type="Pfam" id="PF01764">
    <property type="entry name" value="Lipase_3"/>
    <property type="match status" value="1"/>
</dbReference>
<keyword evidence="2" id="KW-1185">Reference proteome</keyword>
<proteinExistence type="predicted"/>
<protein>
    <submittedName>
        <fullName evidence="3">Lipase_3 domain-containing protein</fullName>
    </submittedName>
</protein>
<dbReference type="InterPro" id="IPR029058">
    <property type="entry name" value="AB_hydrolase_fold"/>
</dbReference>
<accession>A0A1I8BX51</accession>
<dbReference type="PANTHER" id="PTHR45908:SF8">
    <property type="entry name" value="FUNGAL LIPASE-LIKE DOMAIN-CONTAINING PROTEIN"/>
    <property type="match status" value="1"/>
</dbReference>
<dbReference type="GO" id="GO:0006629">
    <property type="term" value="P:lipid metabolic process"/>
    <property type="evidence" value="ECO:0007669"/>
    <property type="project" value="InterPro"/>
</dbReference>